<sequence>MERRTAGMEVVRWRGGGQWARQRMGKTSPPVQCATAAEGDDLVGSGGLWRRLRMGKTSSSAAADGDDGFAGGGGRGKDERRGASSGQRDGDDGGRAMIAAVPDLEESVAVAICGGVCGRSAGGEVRVWAPMWSSRRQGERDAGAGGWGGRRMKATLGRRIGGGGG</sequence>
<evidence type="ECO:0000313" key="2">
    <source>
        <dbReference type="EnsemblPlants" id="OBART05G17790.1"/>
    </source>
</evidence>
<dbReference type="Proteomes" id="UP000026960">
    <property type="component" value="Chromosome 5"/>
</dbReference>
<evidence type="ECO:0000313" key="3">
    <source>
        <dbReference type="Proteomes" id="UP000026960"/>
    </source>
</evidence>
<dbReference type="AlphaFoldDB" id="A0A0D3G824"/>
<feature type="region of interest" description="Disordered" evidence="1">
    <location>
        <begin position="19"/>
        <end position="38"/>
    </location>
</feature>
<reference evidence="2" key="1">
    <citation type="journal article" date="2009" name="Rice">
        <title>De Novo Next Generation Sequencing of Plant Genomes.</title>
        <authorList>
            <person name="Rounsley S."/>
            <person name="Marri P.R."/>
            <person name="Yu Y."/>
            <person name="He R."/>
            <person name="Sisneros N."/>
            <person name="Goicoechea J.L."/>
            <person name="Lee S.J."/>
            <person name="Angelova A."/>
            <person name="Kudrna D."/>
            <person name="Luo M."/>
            <person name="Affourtit J."/>
            <person name="Desany B."/>
            <person name="Knight J."/>
            <person name="Niazi F."/>
            <person name="Egholm M."/>
            <person name="Wing R.A."/>
        </authorList>
    </citation>
    <scope>NUCLEOTIDE SEQUENCE [LARGE SCALE GENOMIC DNA]</scope>
    <source>
        <strain evidence="2">cv. IRGC 105608</strain>
    </source>
</reference>
<dbReference type="EnsemblPlants" id="OBART05G17790.1">
    <property type="protein sequence ID" value="OBART05G17790.1"/>
    <property type="gene ID" value="OBART05G17790"/>
</dbReference>
<feature type="compositionally biased region" description="Basic and acidic residues" evidence="1">
    <location>
        <begin position="75"/>
        <end position="94"/>
    </location>
</feature>
<organism evidence="2">
    <name type="scientific">Oryza barthii</name>
    <dbReference type="NCBI Taxonomy" id="65489"/>
    <lineage>
        <taxon>Eukaryota</taxon>
        <taxon>Viridiplantae</taxon>
        <taxon>Streptophyta</taxon>
        <taxon>Embryophyta</taxon>
        <taxon>Tracheophyta</taxon>
        <taxon>Spermatophyta</taxon>
        <taxon>Magnoliopsida</taxon>
        <taxon>Liliopsida</taxon>
        <taxon>Poales</taxon>
        <taxon>Poaceae</taxon>
        <taxon>BOP clade</taxon>
        <taxon>Oryzoideae</taxon>
        <taxon>Oryzeae</taxon>
        <taxon>Oryzinae</taxon>
        <taxon>Oryza</taxon>
    </lineage>
</organism>
<keyword evidence="3" id="KW-1185">Reference proteome</keyword>
<evidence type="ECO:0008006" key="4">
    <source>
        <dbReference type="Google" id="ProtNLM"/>
    </source>
</evidence>
<protein>
    <recommendedName>
        <fullName evidence="4">DUF834 domain-containing protein</fullName>
    </recommendedName>
</protein>
<dbReference type="PaxDb" id="65489-OBART05G17790.1"/>
<name>A0A0D3G824_9ORYZ</name>
<dbReference type="HOGENOM" id="CLU_093646_0_0_1"/>
<feature type="region of interest" description="Disordered" evidence="1">
    <location>
        <begin position="55"/>
        <end position="96"/>
    </location>
</feature>
<evidence type="ECO:0000256" key="1">
    <source>
        <dbReference type="SAM" id="MobiDB-lite"/>
    </source>
</evidence>
<reference evidence="2" key="2">
    <citation type="submission" date="2015-03" db="UniProtKB">
        <authorList>
            <consortium name="EnsemblPlants"/>
        </authorList>
    </citation>
    <scope>IDENTIFICATION</scope>
</reference>
<proteinExistence type="predicted"/>
<dbReference type="Gramene" id="OBART05G17790.1">
    <property type="protein sequence ID" value="OBART05G17790.1"/>
    <property type="gene ID" value="OBART05G17790"/>
</dbReference>
<feature type="region of interest" description="Disordered" evidence="1">
    <location>
        <begin position="137"/>
        <end position="165"/>
    </location>
</feature>
<accession>A0A0D3G824</accession>